<proteinExistence type="predicted"/>
<comment type="caution">
    <text evidence="2">The sequence shown here is derived from an EMBL/GenBank/DDBJ whole genome shotgun (WGS) entry which is preliminary data.</text>
</comment>
<feature type="compositionally biased region" description="Basic and acidic residues" evidence="1">
    <location>
        <begin position="1"/>
        <end position="13"/>
    </location>
</feature>
<protein>
    <submittedName>
        <fullName evidence="2">Uncharacterized protein</fullName>
    </submittedName>
</protein>
<evidence type="ECO:0000313" key="2">
    <source>
        <dbReference type="EMBL" id="KKL18892.1"/>
    </source>
</evidence>
<sequence>MSSNIEKKLKETVKANPLTKAEKNV</sequence>
<dbReference type="EMBL" id="LAZR01038690">
    <property type="protein sequence ID" value="KKL18892.1"/>
    <property type="molecule type" value="Genomic_DNA"/>
</dbReference>
<accession>A0A0F9BY68</accession>
<feature type="region of interest" description="Disordered" evidence="1">
    <location>
        <begin position="1"/>
        <end position="25"/>
    </location>
</feature>
<reference evidence="2" key="1">
    <citation type="journal article" date="2015" name="Nature">
        <title>Complex archaea that bridge the gap between prokaryotes and eukaryotes.</title>
        <authorList>
            <person name="Spang A."/>
            <person name="Saw J.H."/>
            <person name="Jorgensen S.L."/>
            <person name="Zaremba-Niedzwiedzka K."/>
            <person name="Martijn J."/>
            <person name="Lind A.E."/>
            <person name="van Eijk R."/>
            <person name="Schleper C."/>
            <person name="Guy L."/>
            <person name="Ettema T.J."/>
        </authorList>
    </citation>
    <scope>NUCLEOTIDE SEQUENCE</scope>
</reference>
<organism evidence="2">
    <name type="scientific">marine sediment metagenome</name>
    <dbReference type="NCBI Taxonomy" id="412755"/>
    <lineage>
        <taxon>unclassified sequences</taxon>
        <taxon>metagenomes</taxon>
        <taxon>ecological metagenomes</taxon>
    </lineage>
</organism>
<evidence type="ECO:0000256" key="1">
    <source>
        <dbReference type="SAM" id="MobiDB-lite"/>
    </source>
</evidence>
<name>A0A0F9BY68_9ZZZZ</name>
<feature type="non-terminal residue" evidence="2">
    <location>
        <position position="25"/>
    </location>
</feature>
<dbReference type="AlphaFoldDB" id="A0A0F9BY68"/>
<gene>
    <name evidence="2" type="ORF">LCGC14_2471000</name>
</gene>